<dbReference type="Proteomes" id="UP000576480">
    <property type="component" value="Unassembled WGS sequence"/>
</dbReference>
<name>A0A6V8QDC9_9ACTN</name>
<accession>A0A6V8QDC9</accession>
<dbReference type="RefSeq" id="WP_258188328.1">
    <property type="nucleotide sequence ID" value="NZ_BLSB01000030.1"/>
</dbReference>
<comment type="caution">
    <text evidence="3">The sequence shown here is derived from an EMBL/GenBank/DDBJ whole genome shotgun (WGS) entry which is preliminary data.</text>
</comment>
<keyword evidence="1" id="KW-0812">Transmembrane</keyword>
<dbReference type="EMBL" id="BLRX01000016">
    <property type="protein sequence ID" value="GFP24811.1"/>
    <property type="molecule type" value="Genomic_DNA"/>
</dbReference>
<organism evidence="3 5">
    <name type="scientific">Candidatus Hakubella thermalkaliphila</name>
    <dbReference type="NCBI Taxonomy" id="2754717"/>
    <lineage>
        <taxon>Bacteria</taxon>
        <taxon>Bacillati</taxon>
        <taxon>Actinomycetota</taxon>
        <taxon>Actinomycetota incertae sedis</taxon>
        <taxon>Candidatus Hakubellales</taxon>
        <taxon>Candidatus Hakubellaceae</taxon>
        <taxon>Candidatus Hakubella</taxon>
    </lineage>
</organism>
<feature type="transmembrane region" description="Helical" evidence="1">
    <location>
        <begin position="84"/>
        <end position="102"/>
    </location>
</feature>
<proteinExistence type="predicted"/>
<gene>
    <name evidence="2" type="ORF">HKBW3S25_00249</name>
    <name evidence="3" type="ORF">HKBW3S43_00678</name>
</gene>
<dbReference type="Pfam" id="PF06177">
    <property type="entry name" value="QueT"/>
    <property type="match status" value="1"/>
</dbReference>
<feature type="transmembrane region" description="Helical" evidence="1">
    <location>
        <begin position="122"/>
        <end position="144"/>
    </location>
</feature>
<feature type="transmembrane region" description="Helical" evidence="1">
    <location>
        <begin position="12"/>
        <end position="37"/>
    </location>
</feature>
<feature type="transmembrane region" description="Helical" evidence="1">
    <location>
        <begin position="150"/>
        <end position="178"/>
    </location>
</feature>
<evidence type="ECO:0000313" key="4">
    <source>
        <dbReference type="Proteomes" id="UP000543224"/>
    </source>
</evidence>
<sequence>MKELFSMWKNTRMILLVALCAAVYAAVLIAFKAGIVIIPGITEIRPANILPIVFSLLFGPAAAWGTGVGNLIGDFLGGTLGPGSAFGFAGNFFLGYVPYKIWGQLFVLSSGEEPRMRTARQWLEFIVIGFISAAVCAVIIAWGLEVLGLVPFSILSTIITLNNTAAHIVGGLLLLLLWDRVRRMGLYWKDVMAPEDIARPVAPKGGSLLMLIGGVGGWLIVAFLMPGAAIPVGAIFVLAILATLFLL</sequence>
<evidence type="ECO:0000313" key="2">
    <source>
        <dbReference type="EMBL" id="GFP24811.1"/>
    </source>
</evidence>
<feature type="transmembrane region" description="Helical" evidence="1">
    <location>
        <begin position="207"/>
        <end position="224"/>
    </location>
</feature>
<dbReference type="AlphaFoldDB" id="A0A6V8QDC9"/>
<keyword evidence="1" id="KW-1133">Transmembrane helix</keyword>
<protein>
    <submittedName>
        <fullName evidence="3">Energy-coupling factor transport system substrate-specific component</fullName>
    </submittedName>
</protein>
<feature type="transmembrane region" description="Helical" evidence="1">
    <location>
        <begin position="49"/>
        <end position="72"/>
    </location>
</feature>
<reference evidence="4 5" key="1">
    <citation type="journal article" date="2020" name="Front. Microbiol.">
        <title>Single-cell genomics of novel Actinobacteria with the Wood-Ljungdahl pathway discovered in a serpentinizing system.</title>
        <authorList>
            <person name="Merino N."/>
            <person name="Kawai M."/>
            <person name="Boyd E.S."/>
            <person name="Colman D.R."/>
            <person name="McGlynn S.E."/>
            <person name="Nealson K.H."/>
            <person name="Kurokawa K."/>
            <person name="Hongoh Y."/>
        </authorList>
    </citation>
    <scope>NUCLEOTIDE SEQUENCE [LARGE SCALE GENOMIC DNA]</scope>
    <source>
        <strain evidence="2 4">S25</strain>
        <strain evidence="3 5">S43</strain>
    </source>
</reference>
<keyword evidence="1" id="KW-0472">Membrane</keyword>
<dbReference type="EMBL" id="BLSB01000030">
    <property type="protein sequence ID" value="GFP34886.1"/>
    <property type="molecule type" value="Genomic_DNA"/>
</dbReference>
<evidence type="ECO:0000313" key="3">
    <source>
        <dbReference type="EMBL" id="GFP34886.1"/>
    </source>
</evidence>
<evidence type="ECO:0000256" key="1">
    <source>
        <dbReference type="SAM" id="Phobius"/>
    </source>
</evidence>
<dbReference type="InterPro" id="IPR010387">
    <property type="entry name" value="QueT"/>
</dbReference>
<evidence type="ECO:0000313" key="5">
    <source>
        <dbReference type="Proteomes" id="UP000576480"/>
    </source>
</evidence>
<feature type="transmembrane region" description="Helical" evidence="1">
    <location>
        <begin position="230"/>
        <end position="246"/>
    </location>
</feature>
<dbReference type="Proteomes" id="UP000543224">
    <property type="component" value="Unassembled WGS sequence"/>
</dbReference>